<keyword evidence="3" id="KW-0482">Metalloprotease</keyword>
<keyword evidence="1" id="KW-1133">Transmembrane helix</keyword>
<name>A0A4S2DN95_9CLOT</name>
<keyword evidence="1" id="KW-0472">Membrane</keyword>
<dbReference type="PANTHER" id="PTHR36435:SF1">
    <property type="entry name" value="CAAX AMINO TERMINAL PROTEASE FAMILY PROTEIN"/>
    <property type="match status" value="1"/>
</dbReference>
<evidence type="ECO:0000313" key="3">
    <source>
        <dbReference type="EMBL" id="TGY43242.1"/>
    </source>
</evidence>
<dbReference type="Proteomes" id="UP000306888">
    <property type="component" value="Unassembled WGS sequence"/>
</dbReference>
<sequence length="293" mass="32047">MGSKVKSFFASLGYLVLSFGIQLAVSFVASIGLIIYHLVTNVSSTGESLEAVVADVDSMVNFVVGATSWILLFSSIITILALILIYKIKKRKVKEELLINGTKPINYLSAFLLGALCWFFNSAVLTLVSSAGVLENQFNKTDNILAPLLEGSLIITFITVGIVAPIAEEFLFRGVVFNTLQKRFSSAWTIVIQGVLFGVFHLNLVQGSYATILGIVYGYVTYKTKSLWPAIIMHIVNNSMPFIMTIIFGDYNFSTTASLIQAIVAVIGMAVILFLVSRTNPKVSEETPLDVQY</sequence>
<organism evidence="3 4">
    <name type="scientific">Clostridium sartagoforme</name>
    <dbReference type="NCBI Taxonomy" id="84031"/>
    <lineage>
        <taxon>Bacteria</taxon>
        <taxon>Bacillati</taxon>
        <taxon>Bacillota</taxon>
        <taxon>Clostridia</taxon>
        <taxon>Eubacteriales</taxon>
        <taxon>Clostridiaceae</taxon>
        <taxon>Clostridium</taxon>
    </lineage>
</organism>
<gene>
    <name evidence="3" type="ORF">E5347_00070</name>
</gene>
<dbReference type="RefSeq" id="WP_136003312.1">
    <property type="nucleotide sequence ID" value="NZ_SRYR01000001.1"/>
</dbReference>
<feature type="domain" description="CAAX prenyl protease 2/Lysostaphin resistance protein A-like" evidence="2">
    <location>
        <begin position="152"/>
        <end position="240"/>
    </location>
</feature>
<dbReference type="GO" id="GO:0008237">
    <property type="term" value="F:metallopeptidase activity"/>
    <property type="evidence" value="ECO:0007669"/>
    <property type="project" value="UniProtKB-KW"/>
</dbReference>
<dbReference type="Pfam" id="PF02517">
    <property type="entry name" value="Rce1-like"/>
    <property type="match status" value="1"/>
</dbReference>
<dbReference type="InterPro" id="IPR052710">
    <property type="entry name" value="CAAX_protease"/>
</dbReference>
<evidence type="ECO:0000259" key="2">
    <source>
        <dbReference type="Pfam" id="PF02517"/>
    </source>
</evidence>
<reference evidence="3 4" key="1">
    <citation type="submission" date="2019-04" db="EMBL/GenBank/DDBJ databases">
        <title>Microbes associate with the intestines of laboratory mice.</title>
        <authorList>
            <person name="Navarre W."/>
            <person name="Wong E."/>
            <person name="Huang K."/>
            <person name="Tropini C."/>
            <person name="Ng K."/>
            <person name="Yu B."/>
        </authorList>
    </citation>
    <scope>NUCLEOTIDE SEQUENCE [LARGE SCALE GENOMIC DNA]</scope>
    <source>
        <strain evidence="3 4">NM50_B9-20</strain>
    </source>
</reference>
<evidence type="ECO:0000313" key="4">
    <source>
        <dbReference type="Proteomes" id="UP000306888"/>
    </source>
</evidence>
<dbReference type="AlphaFoldDB" id="A0A4S2DN95"/>
<protein>
    <submittedName>
        <fullName evidence="3">CPBP family intramembrane metalloprotease</fullName>
    </submittedName>
</protein>
<keyword evidence="1" id="KW-0812">Transmembrane</keyword>
<keyword evidence="4" id="KW-1185">Reference proteome</keyword>
<feature type="transmembrane region" description="Helical" evidence="1">
    <location>
        <begin position="144"/>
        <end position="167"/>
    </location>
</feature>
<dbReference type="InterPro" id="IPR003675">
    <property type="entry name" value="Rce1/LyrA-like_dom"/>
</dbReference>
<accession>A0A4S2DN95</accession>
<comment type="caution">
    <text evidence="3">The sequence shown here is derived from an EMBL/GenBank/DDBJ whole genome shotgun (WGS) entry which is preliminary data.</text>
</comment>
<dbReference type="EMBL" id="SRYR01000001">
    <property type="protein sequence ID" value="TGY43242.1"/>
    <property type="molecule type" value="Genomic_DNA"/>
</dbReference>
<dbReference type="PANTHER" id="PTHR36435">
    <property type="entry name" value="SLR1288 PROTEIN"/>
    <property type="match status" value="1"/>
</dbReference>
<feature type="transmembrane region" description="Helical" evidence="1">
    <location>
        <begin position="59"/>
        <end position="86"/>
    </location>
</feature>
<feature type="transmembrane region" description="Helical" evidence="1">
    <location>
        <begin position="12"/>
        <end position="39"/>
    </location>
</feature>
<keyword evidence="3" id="KW-0378">Hydrolase</keyword>
<feature type="transmembrane region" description="Helical" evidence="1">
    <location>
        <begin position="187"/>
        <end position="220"/>
    </location>
</feature>
<keyword evidence="3" id="KW-0645">Protease</keyword>
<proteinExistence type="predicted"/>
<dbReference type="OrthoDB" id="4177129at2"/>
<feature type="transmembrane region" description="Helical" evidence="1">
    <location>
        <begin position="259"/>
        <end position="277"/>
    </location>
</feature>
<evidence type="ECO:0000256" key="1">
    <source>
        <dbReference type="SAM" id="Phobius"/>
    </source>
</evidence>
<feature type="transmembrane region" description="Helical" evidence="1">
    <location>
        <begin position="226"/>
        <end position="247"/>
    </location>
</feature>
<dbReference type="GO" id="GO:0006508">
    <property type="term" value="P:proteolysis"/>
    <property type="evidence" value="ECO:0007669"/>
    <property type="project" value="UniProtKB-KW"/>
</dbReference>
<feature type="transmembrane region" description="Helical" evidence="1">
    <location>
        <begin position="107"/>
        <end position="132"/>
    </location>
</feature>
<dbReference type="GO" id="GO:0004175">
    <property type="term" value="F:endopeptidase activity"/>
    <property type="evidence" value="ECO:0007669"/>
    <property type="project" value="UniProtKB-ARBA"/>
</dbReference>
<dbReference type="GO" id="GO:0080120">
    <property type="term" value="P:CAAX-box protein maturation"/>
    <property type="evidence" value="ECO:0007669"/>
    <property type="project" value="UniProtKB-ARBA"/>
</dbReference>